<dbReference type="EC" id="3.1.13.4" evidence="7"/>
<accession>A0AAP0B8Q8</accession>
<dbReference type="Gene3D" id="3.30.420.10">
    <property type="entry name" value="Ribonuclease H-like superfamily/Ribonuclease H"/>
    <property type="match status" value="1"/>
</dbReference>
<evidence type="ECO:0000256" key="5">
    <source>
        <dbReference type="ARBA" id="ARBA00008372"/>
    </source>
</evidence>
<evidence type="ECO:0000256" key="10">
    <source>
        <dbReference type="ARBA" id="ARBA00022723"/>
    </source>
</evidence>
<keyword evidence="16" id="KW-0539">Nucleus</keyword>
<comment type="subunit">
    <text evidence="6">Component of the CCR4-NOT complex, at least composed of CRR4 and CAF1 proteins.</text>
</comment>
<keyword evidence="12" id="KW-0269">Exonuclease</keyword>
<protein>
    <recommendedName>
        <fullName evidence="7">poly(A)-specific ribonuclease</fullName>
        <ecNumber evidence="7">3.1.13.4</ecNumber>
    </recommendedName>
</protein>
<keyword evidence="11" id="KW-0378">Hydrolase</keyword>
<keyword evidence="13" id="KW-0694">RNA-binding</keyword>
<dbReference type="GO" id="GO:0005634">
    <property type="term" value="C:nucleus"/>
    <property type="evidence" value="ECO:0007669"/>
    <property type="project" value="UniProtKB-SubCell"/>
</dbReference>
<dbReference type="SUPFAM" id="SSF53098">
    <property type="entry name" value="Ribonuclease H-like"/>
    <property type="match status" value="1"/>
</dbReference>
<gene>
    <name evidence="18" type="ORF">KSP39_PZI015784</name>
</gene>
<keyword evidence="10" id="KW-0479">Metal-binding</keyword>
<evidence type="ECO:0000256" key="8">
    <source>
        <dbReference type="ARBA" id="ARBA00022490"/>
    </source>
</evidence>
<evidence type="ECO:0000256" key="7">
    <source>
        <dbReference type="ARBA" id="ARBA00012161"/>
    </source>
</evidence>
<dbReference type="GO" id="GO:0046872">
    <property type="term" value="F:metal ion binding"/>
    <property type="evidence" value="ECO:0007669"/>
    <property type="project" value="UniProtKB-KW"/>
</dbReference>
<dbReference type="Proteomes" id="UP001418222">
    <property type="component" value="Unassembled WGS sequence"/>
</dbReference>
<evidence type="ECO:0000256" key="15">
    <source>
        <dbReference type="ARBA" id="ARBA00023163"/>
    </source>
</evidence>
<evidence type="ECO:0000256" key="3">
    <source>
        <dbReference type="ARBA" id="ARBA00004123"/>
    </source>
</evidence>
<evidence type="ECO:0000256" key="2">
    <source>
        <dbReference type="ARBA" id="ARBA00001968"/>
    </source>
</evidence>
<dbReference type="InterPro" id="IPR036397">
    <property type="entry name" value="RNaseH_sf"/>
</dbReference>
<comment type="function">
    <text evidence="17">Ubiquitous transcription factor required for a diverse set of processes. It is a component of the CCR4 complex involved in the control of gene expression.</text>
</comment>
<evidence type="ECO:0000256" key="14">
    <source>
        <dbReference type="ARBA" id="ARBA00023015"/>
    </source>
</evidence>
<comment type="cofactor">
    <cofactor evidence="2">
        <name>a divalent metal cation</name>
        <dbReference type="ChEBI" id="CHEBI:60240"/>
    </cofactor>
</comment>
<comment type="subcellular location">
    <subcellularLocation>
        <location evidence="4">Cytoplasm</location>
    </subcellularLocation>
    <subcellularLocation>
        <location evidence="3">Nucleus</location>
    </subcellularLocation>
</comment>
<evidence type="ECO:0000256" key="12">
    <source>
        <dbReference type="ARBA" id="ARBA00022839"/>
    </source>
</evidence>
<dbReference type="AlphaFoldDB" id="A0AAP0B8Q8"/>
<keyword evidence="14" id="KW-0805">Transcription regulation</keyword>
<proteinExistence type="inferred from homology"/>
<dbReference type="InterPro" id="IPR006941">
    <property type="entry name" value="RNase_CAF1"/>
</dbReference>
<reference evidence="18 19" key="1">
    <citation type="journal article" date="2022" name="Nat. Plants">
        <title>Genomes of leafy and leafless Platanthera orchids illuminate the evolution of mycoheterotrophy.</title>
        <authorList>
            <person name="Li M.H."/>
            <person name="Liu K.W."/>
            <person name="Li Z."/>
            <person name="Lu H.C."/>
            <person name="Ye Q.L."/>
            <person name="Zhang D."/>
            <person name="Wang J.Y."/>
            <person name="Li Y.F."/>
            <person name="Zhong Z.M."/>
            <person name="Liu X."/>
            <person name="Yu X."/>
            <person name="Liu D.K."/>
            <person name="Tu X.D."/>
            <person name="Liu B."/>
            <person name="Hao Y."/>
            <person name="Liao X.Y."/>
            <person name="Jiang Y.T."/>
            <person name="Sun W.H."/>
            <person name="Chen J."/>
            <person name="Chen Y.Q."/>
            <person name="Ai Y."/>
            <person name="Zhai J.W."/>
            <person name="Wu S.S."/>
            <person name="Zhou Z."/>
            <person name="Hsiao Y.Y."/>
            <person name="Wu W.L."/>
            <person name="Chen Y.Y."/>
            <person name="Lin Y.F."/>
            <person name="Hsu J.L."/>
            <person name="Li C.Y."/>
            <person name="Wang Z.W."/>
            <person name="Zhao X."/>
            <person name="Zhong W.Y."/>
            <person name="Ma X.K."/>
            <person name="Ma L."/>
            <person name="Huang J."/>
            <person name="Chen G.Z."/>
            <person name="Huang M.Z."/>
            <person name="Huang L."/>
            <person name="Peng D.H."/>
            <person name="Luo Y.B."/>
            <person name="Zou S.Q."/>
            <person name="Chen S.P."/>
            <person name="Lan S."/>
            <person name="Tsai W.C."/>
            <person name="Van de Peer Y."/>
            <person name="Liu Z.J."/>
        </authorList>
    </citation>
    <scope>NUCLEOTIDE SEQUENCE [LARGE SCALE GENOMIC DNA]</scope>
    <source>
        <strain evidence="18">Lor287</strain>
    </source>
</reference>
<dbReference type="GO" id="GO:0030014">
    <property type="term" value="C:CCR4-NOT complex"/>
    <property type="evidence" value="ECO:0007669"/>
    <property type="project" value="InterPro"/>
</dbReference>
<sequence length="306" mass="34351">MSESSPNRPEFPAATIHCPLIRIQPAMSSAKKKEICIRRVWAYNLEPEFDLIRKHAKGFPFAAVDTEFPGVVYRPLCHHRLLYAHQRYAFIKANVDALQIIQVGISLSDEEGNLPDFGLPGAGFVWEFNFRDFDVFRHSCAAESIEMLRSHGVDFNKNREVGVDSRHFAELLASSGLIFNGSSVSWVGFHNVYDFGYLIKILTRRRLPATLAGFLGLVSQIFGDKVFDVKHMIRFCDGVFGGLERVAETLKVKRLAGVSHQAGSDSLLTLQTFLKLKRGVFEKKGIDKYAGVLHGLEFLQPSAFSI</sequence>
<evidence type="ECO:0000256" key="4">
    <source>
        <dbReference type="ARBA" id="ARBA00004496"/>
    </source>
</evidence>
<comment type="catalytic activity">
    <reaction evidence="1">
        <text>Exonucleolytic cleavage of poly(A) to 5'-AMP.</text>
        <dbReference type="EC" id="3.1.13.4"/>
    </reaction>
</comment>
<evidence type="ECO:0000313" key="18">
    <source>
        <dbReference type="EMBL" id="KAK8933666.1"/>
    </source>
</evidence>
<comment type="caution">
    <text evidence="18">The sequence shown here is derived from an EMBL/GenBank/DDBJ whole genome shotgun (WGS) entry which is preliminary data.</text>
</comment>
<name>A0AAP0B8Q8_9ASPA</name>
<dbReference type="GO" id="GO:0004535">
    <property type="term" value="F:poly(A)-specific ribonuclease activity"/>
    <property type="evidence" value="ECO:0007669"/>
    <property type="project" value="UniProtKB-EC"/>
</dbReference>
<evidence type="ECO:0000256" key="11">
    <source>
        <dbReference type="ARBA" id="ARBA00022801"/>
    </source>
</evidence>
<dbReference type="PANTHER" id="PTHR10797">
    <property type="entry name" value="CCR4-NOT TRANSCRIPTION COMPLEX SUBUNIT"/>
    <property type="match status" value="1"/>
</dbReference>
<dbReference type="EMBL" id="JBBWWQ010000013">
    <property type="protein sequence ID" value="KAK8933666.1"/>
    <property type="molecule type" value="Genomic_DNA"/>
</dbReference>
<evidence type="ECO:0000256" key="13">
    <source>
        <dbReference type="ARBA" id="ARBA00022884"/>
    </source>
</evidence>
<evidence type="ECO:0000256" key="17">
    <source>
        <dbReference type="ARBA" id="ARBA00025148"/>
    </source>
</evidence>
<keyword evidence="19" id="KW-1185">Reference proteome</keyword>
<evidence type="ECO:0000256" key="6">
    <source>
        <dbReference type="ARBA" id="ARBA00011757"/>
    </source>
</evidence>
<evidence type="ECO:0000313" key="19">
    <source>
        <dbReference type="Proteomes" id="UP001418222"/>
    </source>
</evidence>
<keyword evidence="9" id="KW-0540">Nuclease</keyword>
<keyword evidence="15" id="KW-0804">Transcription</keyword>
<comment type="similarity">
    <text evidence="5">Belongs to the CAF1 family.</text>
</comment>
<dbReference type="InterPro" id="IPR039637">
    <property type="entry name" value="CNOT7/CNOT8/Pop2"/>
</dbReference>
<dbReference type="Pfam" id="PF04857">
    <property type="entry name" value="CAF1"/>
    <property type="match status" value="1"/>
</dbReference>
<dbReference type="InterPro" id="IPR012337">
    <property type="entry name" value="RNaseH-like_sf"/>
</dbReference>
<organism evidence="18 19">
    <name type="scientific">Platanthera zijinensis</name>
    <dbReference type="NCBI Taxonomy" id="2320716"/>
    <lineage>
        <taxon>Eukaryota</taxon>
        <taxon>Viridiplantae</taxon>
        <taxon>Streptophyta</taxon>
        <taxon>Embryophyta</taxon>
        <taxon>Tracheophyta</taxon>
        <taxon>Spermatophyta</taxon>
        <taxon>Magnoliopsida</taxon>
        <taxon>Liliopsida</taxon>
        <taxon>Asparagales</taxon>
        <taxon>Orchidaceae</taxon>
        <taxon>Orchidoideae</taxon>
        <taxon>Orchideae</taxon>
        <taxon>Orchidinae</taxon>
        <taxon>Platanthera</taxon>
    </lineage>
</organism>
<evidence type="ECO:0000256" key="16">
    <source>
        <dbReference type="ARBA" id="ARBA00023242"/>
    </source>
</evidence>
<dbReference type="GO" id="GO:0005737">
    <property type="term" value="C:cytoplasm"/>
    <property type="evidence" value="ECO:0007669"/>
    <property type="project" value="UniProtKB-SubCell"/>
</dbReference>
<keyword evidence="8" id="KW-0963">Cytoplasm</keyword>
<evidence type="ECO:0000256" key="1">
    <source>
        <dbReference type="ARBA" id="ARBA00001663"/>
    </source>
</evidence>
<evidence type="ECO:0000256" key="9">
    <source>
        <dbReference type="ARBA" id="ARBA00022722"/>
    </source>
</evidence>
<dbReference type="GO" id="GO:0003723">
    <property type="term" value="F:RNA binding"/>
    <property type="evidence" value="ECO:0007669"/>
    <property type="project" value="UniProtKB-KW"/>
</dbReference>